<sequence length="351" mass="35759">MSMNPKHLQSAQGAAESPVDRAAALGRELLAVAREAAAAGAAVLAERGRGKVAADTKSAAGDWVTDFDRRAEIAVRDVIAAARPNDAITGEEYGRTVPAEPSGYRWSIDPLDGTANFVRGIVYYCTSVAVFGPLDEAAASATSATSATSAPSSTATPEGNTLAADGAAMDAGTHGWLAASINAPALGVEYYAAAGDGAWLIDSVLATGSDARRGGSATRAQRLQGGDKEEAGRLLATGFGYDADRRQFQVAALLGLMPGFANVRRIGSAALDLCLVADGTLDAYAEYGTQEFDWAAGALIAAEAGLPVLRPRTNPGWQAAGYLDFDALPAESSLGEVPAADQPASGAPAAK</sequence>
<dbReference type="PANTHER" id="PTHR20854">
    <property type="entry name" value="INOSITOL MONOPHOSPHATASE"/>
    <property type="match status" value="1"/>
</dbReference>
<comment type="caution">
    <text evidence="4">The sequence shown here is derived from an EMBL/GenBank/DDBJ whole genome shotgun (WGS) entry which is preliminary data.</text>
</comment>
<dbReference type="InterPro" id="IPR020583">
    <property type="entry name" value="Inositol_monoP_metal-BS"/>
</dbReference>
<proteinExistence type="predicted"/>
<dbReference type="PROSITE" id="PS00629">
    <property type="entry name" value="IMP_1"/>
    <property type="match status" value="1"/>
</dbReference>
<dbReference type="Pfam" id="PF00459">
    <property type="entry name" value="Inositol_P"/>
    <property type="match status" value="2"/>
</dbReference>
<accession>A0ABU2BIC5</accession>
<name>A0ABU2BIC5_9MICC</name>
<dbReference type="Gene3D" id="3.40.190.80">
    <property type="match status" value="1"/>
</dbReference>
<evidence type="ECO:0000313" key="5">
    <source>
        <dbReference type="Proteomes" id="UP001183817"/>
    </source>
</evidence>
<dbReference type="EMBL" id="JAVDYI010000001">
    <property type="protein sequence ID" value="MDR7357463.1"/>
    <property type="molecule type" value="Genomic_DNA"/>
</dbReference>
<keyword evidence="1" id="KW-0479">Metal-binding</keyword>
<dbReference type="Gene3D" id="3.30.540.10">
    <property type="entry name" value="Fructose-1,6-Bisphosphatase, subunit A, domain 1"/>
    <property type="match status" value="1"/>
</dbReference>
<dbReference type="EC" id="3.1.3.25" evidence="4"/>
<protein>
    <submittedName>
        <fullName evidence="4">Myo-inositol-1(Or 4)-monophosphatase</fullName>
        <ecNumber evidence="4">3.1.3.25</ecNumber>
    </submittedName>
</protein>
<gene>
    <name evidence="4" type="ORF">J2S64_001154</name>
</gene>
<keyword evidence="2 4" id="KW-0378">Hydrolase</keyword>
<keyword evidence="3" id="KW-0460">Magnesium</keyword>
<dbReference type="RefSeq" id="WP_310288943.1">
    <property type="nucleotide sequence ID" value="NZ_JBHMBD010000013.1"/>
</dbReference>
<evidence type="ECO:0000313" key="4">
    <source>
        <dbReference type="EMBL" id="MDR7357463.1"/>
    </source>
</evidence>
<reference evidence="4 5" key="1">
    <citation type="submission" date="2023-07" db="EMBL/GenBank/DDBJ databases">
        <title>Sequencing the genomes of 1000 actinobacteria strains.</title>
        <authorList>
            <person name="Klenk H.-P."/>
        </authorList>
    </citation>
    <scope>NUCLEOTIDE SEQUENCE [LARGE SCALE GENOMIC DNA]</scope>
    <source>
        <strain evidence="4 5">DSM 20167</strain>
    </source>
</reference>
<dbReference type="Proteomes" id="UP001183817">
    <property type="component" value="Unassembled WGS sequence"/>
</dbReference>
<evidence type="ECO:0000256" key="3">
    <source>
        <dbReference type="ARBA" id="ARBA00022842"/>
    </source>
</evidence>
<dbReference type="PANTHER" id="PTHR20854:SF4">
    <property type="entry name" value="INOSITOL-1-MONOPHOSPHATASE-RELATED"/>
    <property type="match status" value="1"/>
</dbReference>
<dbReference type="InterPro" id="IPR000760">
    <property type="entry name" value="Inositol_monophosphatase-like"/>
</dbReference>
<evidence type="ECO:0000256" key="2">
    <source>
        <dbReference type="ARBA" id="ARBA00022801"/>
    </source>
</evidence>
<dbReference type="SUPFAM" id="SSF56655">
    <property type="entry name" value="Carbohydrate phosphatase"/>
    <property type="match status" value="1"/>
</dbReference>
<organism evidence="4 5">
    <name type="scientific">Paeniglutamicibacter sulfureus</name>
    <dbReference type="NCBI Taxonomy" id="43666"/>
    <lineage>
        <taxon>Bacteria</taxon>
        <taxon>Bacillati</taxon>
        <taxon>Actinomycetota</taxon>
        <taxon>Actinomycetes</taxon>
        <taxon>Micrococcales</taxon>
        <taxon>Micrococcaceae</taxon>
        <taxon>Paeniglutamicibacter</taxon>
    </lineage>
</organism>
<dbReference type="GO" id="GO:0052834">
    <property type="term" value="F:inositol monophosphate phosphatase activity"/>
    <property type="evidence" value="ECO:0007669"/>
    <property type="project" value="UniProtKB-EC"/>
</dbReference>
<keyword evidence="5" id="KW-1185">Reference proteome</keyword>
<evidence type="ECO:0000256" key="1">
    <source>
        <dbReference type="ARBA" id="ARBA00022723"/>
    </source>
</evidence>
<dbReference type="PRINTS" id="PR00377">
    <property type="entry name" value="IMPHPHTASES"/>
</dbReference>